<dbReference type="AlphaFoldDB" id="A0AAP0XAH7"/>
<dbReference type="Gene3D" id="1.10.1370.10">
    <property type="entry name" value="Neurolysin, domain 3"/>
    <property type="match status" value="1"/>
</dbReference>
<dbReference type="GO" id="GO:0004222">
    <property type="term" value="F:metalloendopeptidase activity"/>
    <property type="evidence" value="ECO:0007669"/>
    <property type="project" value="InterPro"/>
</dbReference>
<keyword evidence="5 7" id="KW-0862">Zinc</keyword>
<dbReference type="Pfam" id="PF01432">
    <property type="entry name" value="Peptidase_M3"/>
    <property type="match status" value="1"/>
</dbReference>
<keyword evidence="10" id="KW-1185">Reference proteome</keyword>
<keyword evidence="2 7" id="KW-0645">Protease</keyword>
<dbReference type="PANTHER" id="PTHR11804:SF79">
    <property type="entry name" value="MITOCHONDRIAL INTERMEDIATE PEPTIDASE"/>
    <property type="match status" value="1"/>
</dbReference>
<evidence type="ECO:0000256" key="5">
    <source>
        <dbReference type="ARBA" id="ARBA00022833"/>
    </source>
</evidence>
<protein>
    <recommendedName>
        <fullName evidence="8">Peptidase M3A/M3B catalytic domain-containing protein</fullName>
    </recommendedName>
</protein>
<dbReference type="EMBL" id="JBBPBK010000001">
    <property type="protein sequence ID" value="KAK9292090.1"/>
    <property type="molecule type" value="Genomic_DNA"/>
</dbReference>
<feature type="domain" description="Peptidase M3A/M3B catalytic" evidence="8">
    <location>
        <begin position="8"/>
        <end position="147"/>
    </location>
</feature>
<evidence type="ECO:0000256" key="3">
    <source>
        <dbReference type="ARBA" id="ARBA00022723"/>
    </source>
</evidence>
<evidence type="ECO:0000313" key="9">
    <source>
        <dbReference type="EMBL" id="KAK9292090.1"/>
    </source>
</evidence>
<dbReference type="GO" id="GO:0006508">
    <property type="term" value="P:proteolysis"/>
    <property type="evidence" value="ECO:0007669"/>
    <property type="project" value="UniProtKB-KW"/>
</dbReference>
<dbReference type="GO" id="GO:0046872">
    <property type="term" value="F:metal ion binding"/>
    <property type="evidence" value="ECO:0007669"/>
    <property type="project" value="UniProtKB-UniRule"/>
</dbReference>
<evidence type="ECO:0000259" key="8">
    <source>
        <dbReference type="Pfam" id="PF01432"/>
    </source>
</evidence>
<sequence>MWESWYDAWDYRVLRTLAKHYSTGEIIPEKLLQSMLGAKKMFAATELQRQPSPPRDTISVVADLKRNYTSWKHVEGTHWHTRFSHLLNYGAGYYSYLYAKCIAATIWQKLCQEDPLSLATGSALRTKFLQHGGTEDPAGLLNDLVGDGILRYHDGGLVPDITSLCDEMKLGECKQEQFLL</sequence>
<dbReference type="InterPro" id="IPR045090">
    <property type="entry name" value="Pept_M3A_M3B"/>
</dbReference>
<keyword evidence="6 7" id="KW-0482">Metalloprotease</keyword>
<dbReference type="Proteomes" id="UP001415857">
    <property type="component" value="Unassembled WGS sequence"/>
</dbReference>
<reference evidence="9 10" key="1">
    <citation type="journal article" date="2024" name="Plant J.">
        <title>Genome sequences and population genomics reveal climatic adaptation and genomic divergence between two closely related sweetgum species.</title>
        <authorList>
            <person name="Xu W.Q."/>
            <person name="Ren C.Q."/>
            <person name="Zhang X.Y."/>
            <person name="Comes H.P."/>
            <person name="Liu X.H."/>
            <person name="Li Y.G."/>
            <person name="Kettle C.J."/>
            <person name="Jalonen R."/>
            <person name="Gaisberger H."/>
            <person name="Ma Y.Z."/>
            <person name="Qiu Y.X."/>
        </authorList>
    </citation>
    <scope>NUCLEOTIDE SEQUENCE [LARGE SCALE GENOMIC DNA]</scope>
    <source>
        <strain evidence="9">Hangzhou</strain>
    </source>
</reference>
<comment type="similarity">
    <text evidence="1 7">Belongs to the peptidase M3 family.</text>
</comment>
<evidence type="ECO:0000313" key="10">
    <source>
        <dbReference type="Proteomes" id="UP001415857"/>
    </source>
</evidence>
<keyword evidence="3 7" id="KW-0479">Metal-binding</keyword>
<keyword evidence="4 7" id="KW-0378">Hydrolase</keyword>
<evidence type="ECO:0000256" key="2">
    <source>
        <dbReference type="ARBA" id="ARBA00022670"/>
    </source>
</evidence>
<evidence type="ECO:0000256" key="4">
    <source>
        <dbReference type="ARBA" id="ARBA00022801"/>
    </source>
</evidence>
<evidence type="ECO:0000256" key="1">
    <source>
        <dbReference type="ARBA" id="ARBA00006040"/>
    </source>
</evidence>
<dbReference type="GO" id="GO:0006518">
    <property type="term" value="P:peptide metabolic process"/>
    <property type="evidence" value="ECO:0007669"/>
    <property type="project" value="TreeGrafter"/>
</dbReference>
<comment type="caution">
    <text evidence="9">The sequence shown here is derived from an EMBL/GenBank/DDBJ whole genome shotgun (WGS) entry which is preliminary data.</text>
</comment>
<comment type="cofactor">
    <cofactor evidence="7">
        <name>Zn(2+)</name>
        <dbReference type="ChEBI" id="CHEBI:29105"/>
    </cofactor>
    <text evidence="7">Binds 1 zinc ion.</text>
</comment>
<evidence type="ECO:0000256" key="6">
    <source>
        <dbReference type="ARBA" id="ARBA00023049"/>
    </source>
</evidence>
<dbReference type="PANTHER" id="PTHR11804">
    <property type="entry name" value="PROTEASE M3 THIMET OLIGOPEPTIDASE-RELATED"/>
    <property type="match status" value="1"/>
</dbReference>
<dbReference type="InterPro" id="IPR001567">
    <property type="entry name" value="Pept_M3A_M3B_dom"/>
</dbReference>
<accession>A0AAP0XAH7</accession>
<dbReference type="InterPro" id="IPR024077">
    <property type="entry name" value="Neurolysin/TOP_dom2"/>
</dbReference>
<proteinExistence type="inferred from homology"/>
<name>A0AAP0XAH7_LIQFO</name>
<dbReference type="SUPFAM" id="SSF55486">
    <property type="entry name" value="Metalloproteases ('zincins'), catalytic domain"/>
    <property type="match status" value="1"/>
</dbReference>
<evidence type="ECO:0000256" key="7">
    <source>
        <dbReference type="RuleBase" id="RU003435"/>
    </source>
</evidence>
<gene>
    <name evidence="9" type="ORF">L1049_020046</name>
</gene>
<organism evidence="9 10">
    <name type="scientific">Liquidambar formosana</name>
    <name type="common">Formosan gum</name>
    <dbReference type="NCBI Taxonomy" id="63359"/>
    <lineage>
        <taxon>Eukaryota</taxon>
        <taxon>Viridiplantae</taxon>
        <taxon>Streptophyta</taxon>
        <taxon>Embryophyta</taxon>
        <taxon>Tracheophyta</taxon>
        <taxon>Spermatophyta</taxon>
        <taxon>Magnoliopsida</taxon>
        <taxon>eudicotyledons</taxon>
        <taxon>Gunneridae</taxon>
        <taxon>Pentapetalae</taxon>
        <taxon>Saxifragales</taxon>
        <taxon>Altingiaceae</taxon>
        <taxon>Liquidambar</taxon>
    </lineage>
</organism>